<evidence type="ECO:0000313" key="3">
    <source>
        <dbReference type="Proteomes" id="UP000234849"/>
    </source>
</evidence>
<dbReference type="EMBL" id="NIHM01000007">
    <property type="protein sequence ID" value="PLT55878.1"/>
    <property type="molecule type" value="Genomic_DNA"/>
</dbReference>
<dbReference type="Pfam" id="PF13271">
    <property type="entry name" value="DUF4062"/>
    <property type="match status" value="1"/>
</dbReference>
<accession>A0A2N5NJ49</accession>
<evidence type="ECO:0000313" key="2">
    <source>
        <dbReference type="EMBL" id="PLT55878.1"/>
    </source>
</evidence>
<gene>
    <name evidence="2" type="ORF">CDL18_06775</name>
</gene>
<protein>
    <recommendedName>
        <fullName evidence="1">DUF4062 domain-containing protein</fullName>
    </recommendedName>
</protein>
<name>A0A2N5NJ49_MEDGN</name>
<dbReference type="InterPro" id="IPR025139">
    <property type="entry name" value="DUF4062"/>
</dbReference>
<comment type="caution">
    <text evidence="2">The sequence shown here is derived from an EMBL/GenBank/DDBJ whole genome shotgun (WGS) entry which is preliminary data.</text>
</comment>
<organism evidence="2 3">
    <name type="scientific">Mediterraneibacter gnavus</name>
    <name type="common">Ruminococcus gnavus</name>
    <dbReference type="NCBI Taxonomy" id="33038"/>
    <lineage>
        <taxon>Bacteria</taxon>
        <taxon>Bacillati</taxon>
        <taxon>Bacillota</taxon>
        <taxon>Clostridia</taxon>
        <taxon>Lachnospirales</taxon>
        <taxon>Lachnospiraceae</taxon>
        <taxon>Mediterraneibacter</taxon>
    </lineage>
</organism>
<proteinExistence type="predicted"/>
<dbReference type="RefSeq" id="WP_101879510.1">
    <property type="nucleotide sequence ID" value="NZ_NIHM01000007.1"/>
</dbReference>
<sequence length="416" mass="49203">MNKKYQIFISSTYEDLKEERSKVVATILKANHFPIGMEMFSADNVEQWEQIKRTIDSSDYYVLIIKKRYGSLTKEGISYTEKEFNYATQQKIPVLAFVVSEEASIPNMDIEDNPDKMIKLKSFISRVTEMYPCDFWKNADELCTSVSQALQKQFENNERIGWIRNNGIATENDIKNMNEDTLIQMRKEIEYELLRRQSDIRLSYDFWDSIDEKLWNNINKQTYIDDFNRQIVLEFIDDNKAKVTISTQIEFVNVKNGIRYYSANPRFETEEQATSYCHEEFSINGQNYLDQIEKKISKDENRQFPYLVSNEIPLIYENGAIMISHKISYILKPEEFLHVYQLIFPCRSFWVTIMLKNNIAEKYRIRTGTFSSFNVHTYENGNRYRREYRKGDIGTITISKWALPGSGYTVVLQKTK</sequence>
<dbReference type="Proteomes" id="UP000234849">
    <property type="component" value="Unassembled WGS sequence"/>
</dbReference>
<evidence type="ECO:0000259" key="1">
    <source>
        <dbReference type="Pfam" id="PF13271"/>
    </source>
</evidence>
<reference evidence="2 3" key="1">
    <citation type="journal article" date="2017" name="Genome Med.">
        <title>A novel Ruminococcus gnavus clade enriched in inflammatory bowel disease patients.</title>
        <authorList>
            <person name="Hall A.B."/>
            <person name="Yassour M."/>
            <person name="Sauk J."/>
            <person name="Garner A."/>
            <person name="Jiang X."/>
            <person name="Arthur T."/>
            <person name="Lagoudas G.K."/>
            <person name="Vatanen T."/>
            <person name="Fornelos N."/>
            <person name="Wilson R."/>
            <person name="Bertha M."/>
            <person name="Cohen M."/>
            <person name="Garber J."/>
            <person name="Khalili H."/>
            <person name="Gevers D."/>
            <person name="Ananthakrishnan A.N."/>
            <person name="Kugathasan S."/>
            <person name="Lander E.S."/>
            <person name="Blainey P."/>
            <person name="Vlamakis H."/>
            <person name="Xavier R.J."/>
            <person name="Huttenhower C."/>
        </authorList>
    </citation>
    <scope>NUCLEOTIDE SEQUENCE [LARGE SCALE GENOMIC DNA]</scope>
    <source>
        <strain evidence="2 3">RJX1118</strain>
    </source>
</reference>
<dbReference type="AlphaFoldDB" id="A0A2N5NJ49"/>
<feature type="domain" description="DUF4062" evidence="1">
    <location>
        <begin position="6"/>
        <end position="87"/>
    </location>
</feature>